<evidence type="ECO:0000259" key="5">
    <source>
        <dbReference type="PROSITE" id="PS50835"/>
    </source>
</evidence>
<dbReference type="EMBL" id="JAHRIO010041151">
    <property type="protein sequence ID" value="MEQ2171930.1"/>
    <property type="molecule type" value="Genomic_DNA"/>
</dbReference>
<dbReference type="InterPro" id="IPR036179">
    <property type="entry name" value="Ig-like_dom_sf"/>
</dbReference>
<keyword evidence="7" id="KW-1185">Reference proteome</keyword>
<dbReference type="InterPro" id="IPR013783">
    <property type="entry name" value="Ig-like_fold"/>
</dbReference>
<dbReference type="Gene3D" id="2.60.40.10">
    <property type="entry name" value="Immunoglobulins"/>
    <property type="match status" value="2"/>
</dbReference>
<dbReference type="PROSITE" id="PS50835">
    <property type="entry name" value="IG_LIKE"/>
    <property type="match status" value="1"/>
</dbReference>
<dbReference type="CDD" id="cd00096">
    <property type="entry name" value="Ig"/>
    <property type="match status" value="1"/>
</dbReference>
<feature type="domain" description="Ig-like" evidence="5">
    <location>
        <begin position="108"/>
        <end position="186"/>
    </location>
</feature>
<organism evidence="6 7">
    <name type="scientific">Goodea atripinnis</name>
    <dbReference type="NCBI Taxonomy" id="208336"/>
    <lineage>
        <taxon>Eukaryota</taxon>
        <taxon>Metazoa</taxon>
        <taxon>Chordata</taxon>
        <taxon>Craniata</taxon>
        <taxon>Vertebrata</taxon>
        <taxon>Euteleostomi</taxon>
        <taxon>Actinopterygii</taxon>
        <taxon>Neopterygii</taxon>
        <taxon>Teleostei</taxon>
        <taxon>Neoteleostei</taxon>
        <taxon>Acanthomorphata</taxon>
        <taxon>Ovalentaria</taxon>
        <taxon>Atherinomorphae</taxon>
        <taxon>Cyprinodontiformes</taxon>
        <taxon>Goodeidae</taxon>
        <taxon>Goodea</taxon>
    </lineage>
</organism>
<accession>A0ABV0NKV6</accession>
<comment type="caution">
    <text evidence="6">The sequence shown here is derived from an EMBL/GenBank/DDBJ whole genome shotgun (WGS) entry which is preliminary data.</text>
</comment>
<proteinExistence type="predicted"/>
<keyword evidence="2" id="KW-0732">Signal</keyword>
<evidence type="ECO:0000256" key="4">
    <source>
        <dbReference type="ARBA" id="ARBA00023180"/>
    </source>
</evidence>
<gene>
    <name evidence="6" type="ORF">GOODEAATRI_015682</name>
</gene>
<dbReference type="PANTHER" id="PTHR12080:SF55">
    <property type="entry name" value="LYMPHOCYTE FUNCTION-ASSOCIATED ANTIGEN 3"/>
    <property type="match status" value="1"/>
</dbReference>
<evidence type="ECO:0000256" key="3">
    <source>
        <dbReference type="ARBA" id="ARBA00023136"/>
    </source>
</evidence>
<sequence>SVDYINNCLVGTNVTMESGLQTLDKDHDVIWTKGRYCTGKEIASYRKCVVKYGDDFNNLFLNVSNGDLTITEITENFSRTYCVQMLKGRYPHIMDKHEVMVYDPVSVPNITKLTAQSAKNVCGANCSVENGPGVNLTWYKRDIIVGQISNQNTSTLTLLLEIQPENIAIYSCCAQNPVSVERKTLSSECPRWIWCCSEDNKGRPKRIAACVAGQGAGIEDQVGKEEGFCRENVGSCAPGYWPELEQVNICHLQGSLVVKERFLHVFACLQGSQYLEDQITLLFLCRCGTSS</sequence>
<dbReference type="Proteomes" id="UP001476798">
    <property type="component" value="Unassembled WGS sequence"/>
</dbReference>
<evidence type="ECO:0000256" key="2">
    <source>
        <dbReference type="ARBA" id="ARBA00022729"/>
    </source>
</evidence>
<reference evidence="6 7" key="1">
    <citation type="submission" date="2021-06" db="EMBL/GenBank/DDBJ databases">
        <authorList>
            <person name="Palmer J.M."/>
        </authorList>
    </citation>
    <scope>NUCLEOTIDE SEQUENCE [LARGE SCALE GENOMIC DNA]</scope>
    <source>
        <strain evidence="6 7">GA_2019</strain>
        <tissue evidence="6">Muscle</tissue>
    </source>
</reference>
<keyword evidence="4" id="KW-0325">Glycoprotein</keyword>
<dbReference type="SUPFAM" id="SSF48726">
    <property type="entry name" value="Immunoglobulin"/>
    <property type="match status" value="1"/>
</dbReference>
<dbReference type="InterPro" id="IPR015631">
    <property type="entry name" value="CD2/SLAM_rcpt"/>
</dbReference>
<evidence type="ECO:0000313" key="6">
    <source>
        <dbReference type="EMBL" id="MEQ2171930.1"/>
    </source>
</evidence>
<evidence type="ECO:0000313" key="7">
    <source>
        <dbReference type="Proteomes" id="UP001476798"/>
    </source>
</evidence>
<comment type="subcellular location">
    <subcellularLocation>
        <location evidence="1">Membrane</location>
    </subcellularLocation>
</comment>
<name>A0ABV0NKV6_9TELE</name>
<keyword evidence="3" id="KW-0472">Membrane</keyword>
<protein>
    <recommendedName>
        <fullName evidence="5">Ig-like domain-containing protein</fullName>
    </recommendedName>
</protein>
<feature type="non-terminal residue" evidence="6">
    <location>
        <position position="1"/>
    </location>
</feature>
<dbReference type="InterPro" id="IPR007110">
    <property type="entry name" value="Ig-like_dom"/>
</dbReference>
<evidence type="ECO:0000256" key="1">
    <source>
        <dbReference type="ARBA" id="ARBA00004370"/>
    </source>
</evidence>
<dbReference type="PANTHER" id="PTHR12080">
    <property type="entry name" value="SIGNALING LYMPHOCYTIC ACTIVATION MOLECULE"/>
    <property type="match status" value="1"/>
</dbReference>